<accession>A0A2U9CRS7</accession>
<dbReference type="Proteomes" id="UP000438429">
    <property type="component" value="Unassembled WGS sequence"/>
</dbReference>
<feature type="compositionally biased region" description="Basic and acidic residues" evidence="1">
    <location>
        <begin position="106"/>
        <end position="117"/>
    </location>
</feature>
<evidence type="ECO:0000313" key="3">
    <source>
        <dbReference type="EMBL" id="KAF0032481.1"/>
    </source>
</evidence>
<gene>
    <name evidence="3" type="ORF">F2P81_014771</name>
    <name evidence="2" type="ORF">SMAX5B_006488</name>
</gene>
<proteinExistence type="predicted"/>
<feature type="compositionally biased region" description="Polar residues" evidence="1">
    <location>
        <begin position="82"/>
        <end position="105"/>
    </location>
</feature>
<protein>
    <submittedName>
        <fullName evidence="2">Putative pollen-specific leucine-rich repeat extensin-like protein 1</fullName>
    </submittedName>
</protein>
<feature type="compositionally biased region" description="Polar residues" evidence="1">
    <location>
        <begin position="33"/>
        <end position="47"/>
    </location>
</feature>
<dbReference type="AlphaFoldDB" id="A0A2U9CRS7"/>
<reference evidence="2 4" key="1">
    <citation type="submission" date="2017-12" db="EMBL/GenBank/DDBJ databases">
        <title>Integrating genomic resources of turbot (Scophthalmus maximus) in depth evaluation of genetic and physical mapping variation across individuals.</title>
        <authorList>
            <person name="Martinez P."/>
        </authorList>
    </citation>
    <scope>NUCLEOTIDE SEQUENCE [LARGE SCALE GENOMIC DNA]</scope>
</reference>
<sequence length="171" mass="18563">MKSVITGSYDVPQPVYEDPDASTPPKPPRKSLMTKSVITSSYEVPQQDNEDPDAATPAVTDGSQCEVKVKPVPRPRSKILSKAQSNTSNTIAFVDKTGNTSNTVSAEHDEHSEERPRPVRPPPRPPIAKCLTSSKPTPDVDGDSLCGFAVSQYMSTNTEPTVTVYDIFETK</sequence>
<reference evidence="3 5" key="2">
    <citation type="submission" date="2019-06" db="EMBL/GenBank/DDBJ databases">
        <title>Draft genomes of female and male turbot (Scophthalmus maximus).</title>
        <authorList>
            <person name="Xu H."/>
            <person name="Xu X.-W."/>
            <person name="Shao C."/>
            <person name="Chen S."/>
        </authorList>
    </citation>
    <scope>NUCLEOTIDE SEQUENCE [LARGE SCALE GENOMIC DNA]</scope>
    <source>
        <strain evidence="3">Ysfricsl-2016a</strain>
        <tissue evidence="3">Blood</tissue>
    </source>
</reference>
<dbReference type="EMBL" id="CP026261">
    <property type="protein sequence ID" value="AWP18650.1"/>
    <property type="molecule type" value="Genomic_DNA"/>
</dbReference>
<dbReference type="EMBL" id="VEVO01000013">
    <property type="protein sequence ID" value="KAF0032481.1"/>
    <property type="molecule type" value="Genomic_DNA"/>
</dbReference>
<evidence type="ECO:0000313" key="2">
    <source>
        <dbReference type="EMBL" id="AWP18650.1"/>
    </source>
</evidence>
<name>A0A2U9CRS7_SCOMX</name>
<evidence type="ECO:0000313" key="4">
    <source>
        <dbReference type="Proteomes" id="UP000246464"/>
    </source>
</evidence>
<evidence type="ECO:0000256" key="1">
    <source>
        <dbReference type="SAM" id="MobiDB-lite"/>
    </source>
</evidence>
<keyword evidence="4" id="KW-1185">Reference proteome</keyword>
<feature type="region of interest" description="Disordered" evidence="1">
    <location>
        <begin position="1"/>
        <end position="139"/>
    </location>
</feature>
<evidence type="ECO:0000313" key="5">
    <source>
        <dbReference type="Proteomes" id="UP000438429"/>
    </source>
</evidence>
<dbReference type="Proteomes" id="UP000246464">
    <property type="component" value="Chromosome 19"/>
</dbReference>
<organism evidence="2 4">
    <name type="scientific">Scophthalmus maximus</name>
    <name type="common">Turbot</name>
    <name type="synonym">Psetta maxima</name>
    <dbReference type="NCBI Taxonomy" id="52904"/>
    <lineage>
        <taxon>Eukaryota</taxon>
        <taxon>Metazoa</taxon>
        <taxon>Chordata</taxon>
        <taxon>Craniata</taxon>
        <taxon>Vertebrata</taxon>
        <taxon>Euteleostomi</taxon>
        <taxon>Actinopterygii</taxon>
        <taxon>Neopterygii</taxon>
        <taxon>Teleostei</taxon>
        <taxon>Neoteleostei</taxon>
        <taxon>Acanthomorphata</taxon>
        <taxon>Carangaria</taxon>
        <taxon>Pleuronectiformes</taxon>
        <taxon>Pleuronectoidei</taxon>
        <taxon>Scophthalmidae</taxon>
        <taxon>Scophthalmus</taxon>
    </lineage>
</organism>